<dbReference type="GO" id="GO:0017111">
    <property type="term" value="F:ribonucleoside triphosphate phosphatase activity"/>
    <property type="evidence" value="ECO:0007669"/>
    <property type="project" value="InterPro"/>
</dbReference>
<dbReference type="InterPro" id="IPR027417">
    <property type="entry name" value="P-loop_NTPase"/>
</dbReference>
<name>A0A9D2FI19_9FIRM</name>
<dbReference type="InterPro" id="IPR004948">
    <property type="entry name" value="Nuc-triphosphatase_THEP1"/>
</dbReference>
<dbReference type="InterPro" id="IPR029044">
    <property type="entry name" value="Nucleotide-diphossugar_trans"/>
</dbReference>
<accession>A0A9D2FI19</accession>
<dbReference type="SUPFAM" id="SSF52540">
    <property type="entry name" value="P-loop containing nucleoside triphosphate hydrolases"/>
    <property type="match status" value="1"/>
</dbReference>
<evidence type="ECO:0000313" key="2">
    <source>
        <dbReference type="EMBL" id="HIZ58868.1"/>
    </source>
</evidence>
<dbReference type="EMBL" id="DXBJ01000075">
    <property type="protein sequence ID" value="HIZ58868.1"/>
    <property type="molecule type" value="Genomic_DNA"/>
</dbReference>
<dbReference type="Proteomes" id="UP000824065">
    <property type="component" value="Unassembled WGS sequence"/>
</dbReference>
<dbReference type="PANTHER" id="PTHR43777:SF1">
    <property type="entry name" value="MOLYBDENUM COFACTOR CYTIDYLYLTRANSFERASE"/>
    <property type="match status" value="1"/>
</dbReference>
<organism evidence="2 3">
    <name type="scientific">Candidatus Faecalibacterium gallistercoris</name>
    <dbReference type="NCBI Taxonomy" id="2838579"/>
    <lineage>
        <taxon>Bacteria</taxon>
        <taxon>Bacillati</taxon>
        <taxon>Bacillota</taxon>
        <taxon>Clostridia</taxon>
        <taxon>Eubacteriales</taxon>
        <taxon>Oscillospiraceae</taxon>
        <taxon>Faecalibacterium</taxon>
    </lineage>
</organism>
<proteinExistence type="predicted"/>
<dbReference type="Pfam" id="PF12804">
    <property type="entry name" value="NTP_transf_3"/>
    <property type="match status" value="1"/>
</dbReference>
<dbReference type="PANTHER" id="PTHR43777">
    <property type="entry name" value="MOLYBDENUM COFACTOR CYTIDYLYLTRANSFERASE"/>
    <property type="match status" value="1"/>
</dbReference>
<dbReference type="GO" id="GO:0016779">
    <property type="term" value="F:nucleotidyltransferase activity"/>
    <property type="evidence" value="ECO:0007669"/>
    <property type="project" value="UniProtKB-ARBA"/>
</dbReference>
<evidence type="ECO:0000313" key="3">
    <source>
        <dbReference type="Proteomes" id="UP000824065"/>
    </source>
</evidence>
<comment type="caution">
    <text evidence="2">The sequence shown here is derived from an EMBL/GenBank/DDBJ whole genome shotgun (WGS) entry which is preliminary data.</text>
</comment>
<gene>
    <name evidence="2" type="ORF">H9725_09940</name>
</gene>
<reference evidence="2" key="1">
    <citation type="journal article" date="2021" name="PeerJ">
        <title>Extensive microbial diversity within the chicken gut microbiome revealed by metagenomics and culture.</title>
        <authorList>
            <person name="Gilroy R."/>
            <person name="Ravi A."/>
            <person name="Getino M."/>
            <person name="Pursley I."/>
            <person name="Horton D.L."/>
            <person name="Alikhan N.F."/>
            <person name="Baker D."/>
            <person name="Gharbi K."/>
            <person name="Hall N."/>
            <person name="Watson M."/>
            <person name="Adriaenssens E.M."/>
            <person name="Foster-Nyarko E."/>
            <person name="Jarju S."/>
            <person name="Secka A."/>
            <person name="Antonio M."/>
            <person name="Oren A."/>
            <person name="Chaudhuri R.R."/>
            <person name="La Ragione R."/>
            <person name="Hildebrand F."/>
            <person name="Pallen M.J."/>
        </authorList>
    </citation>
    <scope>NUCLEOTIDE SEQUENCE</scope>
    <source>
        <strain evidence="2">ChiBcec16-3735</strain>
    </source>
</reference>
<keyword evidence="2" id="KW-0808">Transferase</keyword>
<dbReference type="Pfam" id="PF03266">
    <property type="entry name" value="NTPase_1"/>
    <property type="match status" value="1"/>
</dbReference>
<protein>
    <submittedName>
        <fullName evidence="2">NTP transferase domain-containing protein</fullName>
    </submittedName>
</protein>
<feature type="domain" description="MobA-like NTP transferase" evidence="1">
    <location>
        <begin position="183"/>
        <end position="343"/>
    </location>
</feature>
<reference evidence="2" key="2">
    <citation type="submission" date="2021-04" db="EMBL/GenBank/DDBJ databases">
        <authorList>
            <person name="Gilroy R."/>
        </authorList>
    </citation>
    <scope>NUCLEOTIDE SEQUENCE</scope>
    <source>
        <strain evidence="2">ChiBcec16-3735</strain>
    </source>
</reference>
<dbReference type="Gene3D" id="3.90.550.10">
    <property type="entry name" value="Spore Coat Polysaccharide Biosynthesis Protein SpsA, Chain A"/>
    <property type="match status" value="1"/>
</dbReference>
<evidence type="ECO:0000259" key="1">
    <source>
        <dbReference type="Pfam" id="PF12804"/>
    </source>
</evidence>
<dbReference type="InterPro" id="IPR025877">
    <property type="entry name" value="MobA-like_NTP_Trfase"/>
</dbReference>
<sequence length="383" mass="41477">MKLTATPVPRPDAGCIWTSFQSSGRRHLILTGGRGSGKSTRLEALAARLSDRALPGVSTWAQPGQAVWLRDNLTGEQAAVGRFDPGLPGPENRMRPVEEAFRTLGAGALARAAAAAGEWASVDEVGYLETSCPAYCQALLALMERKRVLLAVRKQELPFLQELCRRPDVFCVDLDAPFGRLGCVVMASGVGRRFGGGKLLAGLWGRPLLQYALDATGGVFLRRVVVTRDPAAAALCREQGIETILHSQPYRSDTVRLGLEALAGPEAPSLAGCLFCPADQPLLRRETVASLALCAACAPGPIWRPAWQGRPGAPVLFPAWAFAELAALPQGRGGGEVVRRHPERVRCVPVEDPAELLDIDRRQDLERLERLERLEHRNDARLL</sequence>
<dbReference type="CDD" id="cd04182">
    <property type="entry name" value="GT_2_like_f"/>
    <property type="match status" value="1"/>
</dbReference>
<dbReference type="Gene3D" id="3.40.50.300">
    <property type="entry name" value="P-loop containing nucleotide triphosphate hydrolases"/>
    <property type="match status" value="1"/>
</dbReference>
<dbReference type="SUPFAM" id="SSF53448">
    <property type="entry name" value="Nucleotide-diphospho-sugar transferases"/>
    <property type="match status" value="1"/>
</dbReference>
<dbReference type="AlphaFoldDB" id="A0A9D2FI19"/>